<evidence type="ECO:0000256" key="6">
    <source>
        <dbReference type="SAM" id="MobiDB-lite"/>
    </source>
</evidence>
<feature type="compositionally biased region" description="Acidic residues" evidence="6">
    <location>
        <begin position="373"/>
        <end position="382"/>
    </location>
</feature>
<evidence type="ECO:0000313" key="8">
    <source>
        <dbReference type="EMBL" id="PSR88722.1"/>
    </source>
</evidence>
<dbReference type="GO" id="GO:0008270">
    <property type="term" value="F:zinc ion binding"/>
    <property type="evidence" value="ECO:0007669"/>
    <property type="project" value="UniProtKB-KW"/>
</dbReference>
<dbReference type="Pfam" id="PF21884">
    <property type="entry name" value="ZUO1-like_ZHD"/>
    <property type="match status" value="1"/>
</dbReference>
<proteinExistence type="predicted"/>
<dbReference type="SMART" id="SM00355">
    <property type="entry name" value="ZnF_C2H2"/>
    <property type="match status" value="2"/>
</dbReference>
<evidence type="ECO:0000256" key="3">
    <source>
        <dbReference type="ARBA" id="ARBA00022833"/>
    </source>
</evidence>
<dbReference type="OrthoDB" id="5894at2759"/>
<feature type="compositionally biased region" description="Basic residues" evidence="6">
    <location>
        <begin position="387"/>
        <end position="397"/>
    </location>
</feature>
<sequence length="547" mass="61175">MGARESTARNPEEAAAVAGPPDYYALLEVEESATADEIKERAWYDNHRASFIPEPDAQTVFEDVKRGASYSRARDRGLTVRHLEQFLNPSVFTGFGDGKDGFFMLYGNLFSRLAHEESQWAEQPGETYPSFGDSTWPWLPASREETNRAARTFYNTWLNFSTSKDFSWIDQWEINDAPDRRVRRLMEKENKKARDDAKKEYNETIRDLARFIRKRDPRYKSHLAKQSEAAATKVLKGYAQSTPPKSSTPTPDISTYVEQAWQKPPSSIRDHADLEWAAAETAEDTEEWECVACGKSFRSEAAWDSHERSKKHMQAVERLKQEMLEEDEELALGLEQAELEDAEAEVSEDAQEEEPAVPDGQSEAPPPTIIDGEKEDIPEEDEPQPKPSKKKKARKSRAPSPEPLSKTERKGKMRQQLSGEVAGDIDEALRPASDTSVAGSPVGSTTPLESGGNVADKPELSKREKRRAREAAKKAKEEHTPPTKLVRPSLSVMYILLSTITQVCNVCEENFDSKTKLFSHINTTGHALASSAQGGAGGKKKGKAGKR</sequence>
<organism evidence="8 9">
    <name type="scientific">Hermanssonia centrifuga</name>
    <dbReference type="NCBI Taxonomy" id="98765"/>
    <lineage>
        <taxon>Eukaryota</taxon>
        <taxon>Fungi</taxon>
        <taxon>Dikarya</taxon>
        <taxon>Basidiomycota</taxon>
        <taxon>Agaricomycotina</taxon>
        <taxon>Agaricomycetes</taxon>
        <taxon>Polyporales</taxon>
        <taxon>Meruliaceae</taxon>
        <taxon>Hermanssonia</taxon>
    </lineage>
</organism>
<dbReference type="Proteomes" id="UP000186601">
    <property type="component" value="Unassembled WGS sequence"/>
</dbReference>
<dbReference type="InterPro" id="IPR022755">
    <property type="entry name" value="Znf_C2H2_jaz"/>
</dbReference>
<dbReference type="EMBL" id="MLYV02000503">
    <property type="protein sequence ID" value="PSR88722.1"/>
    <property type="molecule type" value="Genomic_DNA"/>
</dbReference>
<dbReference type="STRING" id="98765.A0A2R6PBY0"/>
<name>A0A2R6PBY0_9APHY</name>
<feature type="region of interest" description="Disordered" evidence="6">
    <location>
        <begin position="528"/>
        <end position="547"/>
    </location>
</feature>
<evidence type="ECO:0000256" key="4">
    <source>
        <dbReference type="PROSITE-ProRule" id="PRU00042"/>
    </source>
</evidence>
<dbReference type="PROSITE" id="PS50157">
    <property type="entry name" value="ZINC_FINGER_C2H2_2"/>
    <property type="match status" value="1"/>
</dbReference>
<keyword evidence="2 4" id="KW-0863">Zinc-finger</keyword>
<reference evidence="8 9" key="1">
    <citation type="submission" date="2018-02" db="EMBL/GenBank/DDBJ databases">
        <title>Genome sequence of the basidiomycete white-rot fungus Phlebia centrifuga.</title>
        <authorList>
            <person name="Granchi Z."/>
            <person name="Peng M."/>
            <person name="de Vries R.P."/>
            <person name="Hilden K."/>
            <person name="Makela M.R."/>
            <person name="Grigoriev I."/>
            <person name="Riley R."/>
        </authorList>
    </citation>
    <scope>NUCLEOTIDE SEQUENCE [LARGE SCALE GENOMIC DNA]</scope>
    <source>
        <strain evidence="8 9">FBCC195</strain>
    </source>
</reference>
<dbReference type="AlphaFoldDB" id="A0A2R6PBY0"/>
<accession>A0A2R6PBY0</accession>
<evidence type="ECO:0000256" key="5">
    <source>
        <dbReference type="SAM" id="Coils"/>
    </source>
</evidence>
<dbReference type="SUPFAM" id="SSF57667">
    <property type="entry name" value="beta-beta-alpha zinc fingers"/>
    <property type="match status" value="1"/>
</dbReference>
<keyword evidence="1" id="KW-0479">Metal-binding</keyword>
<dbReference type="InterPro" id="IPR003604">
    <property type="entry name" value="Matrin/U1-like-C_Znf_C2H2"/>
</dbReference>
<protein>
    <recommendedName>
        <fullName evidence="7">C2H2-type domain-containing protein</fullName>
    </recommendedName>
</protein>
<dbReference type="PANTHER" id="PTHR44029:SF1">
    <property type="entry name" value="DNAJ HOMOLOG SUBFAMILY C MEMBER 21"/>
    <property type="match status" value="1"/>
</dbReference>
<keyword evidence="5" id="KW-0175">Coiled coil</keyword>
<dbReference type="Gene3D" id="3.30.160.60">
    <property type="entry name" value="Classic Zinc Finger"/>
    <property type="match status" value="1"/>
</dbReference>
<comment type="caution">
    <text evidence="8">The sequence shown here is derived from an EMBL/GenBank/DDBJ whole genome shotgun (WGS) entry which is preliminary data.</text>
</comment>
<keyword evidence="9" id="KW-1185">Reference proteome</keyword>
<keyword evidence="3" id="KW-0862">Zinc</keyword>
<feature type="compositionally biased region" description="Basic and acidic residues" evidence="6">
    <location>
        <begin position="456"/>
        <end position="481"/>
    </location>
</feature>
<dbReference type="PANTHER" id="PTHR44029">
    <property type="entry name" value="DNAJ HOMOLOG SUBFAMILY C MEMBER 21"/>
    <property type="match status" value="1"/>
</dbReference>
<evidence type="ECO:0000313" key="9">
    <source>
        <dbReference type="Proteomes" id="UP000186601"/>
    </source>
</evidence>
<dbReference type="InterPro" id="IPR013087">
    <property type="entry name" value="Znf_C2H2_type"/>
</dbReference>
<dbReference type="InterPro" id="IPR036236">
    <property type="entry name" value="Znf_C2H2_sf"/>
</dbReference>
<feature type="domain" description="C2H2-type" evidence="7">
    <location>
        <begin position="288"/>
        <end position="317"/>
    </location>
</feature>
<evidence type="ECO:0000259" key="7">
    <source>
        <dbReference type="PROSITE" id="PS50157"/>
    </source>
</evidence>
<feature type="region of interest" description="Disordered" evidence="6">
    <location>
        <begin position="319"/>
        <end position="482"/>
    </location>
</feature>
<dbReference type="GO" id="GO:0003676">
    <property type="term" value="F:nucleic acid binding"/>
    <property type="evidence" value="ECO:0007669"/>
    <property type="project" value="InterPro"/>
</dbReference>
<dbReference type="InterPro" id="IPR051964">
    <property type="entry name" value="Chaperone_stress_response"/>
</dbReference>
<feature type="compositionally biased region" description="Polar residues" evidence="6">
    <location>
        <begin position="433"/>
        <end position="448"/>
    </location>
</feature>
<gene>
    <name evidence="8" type="ORF">PHLCEN_2v5073</name>
</gene>
<dbReference type="InterPro" id="IPR054076">
    <property type="entry name" value="ZUO1-like_ZHD"/>
</dbReference>
<dbReference type="Pfam" id="PF12171">
    <property type="entry name" value="zf-C2H2_jaz"/>
    <property type="match status" value="1"/>
</dbReference>
<dbReference type="PROSITE" id="PS00028">
    <property type="entry name" value="ZINC_FINGER_C2H2_1"/>
    <property type="match status" value="2"/>
</dbReference>
<feature type="coiled-coil region" evidence="5">
    <location>
        <begin position="183"/>
        <end position="214"/>
    </location>
</feature>
<dbReference type="GO" id="GO:0005737">
    <property type="term" value="C:cytoplasm"/>
    <property type="evidence" value="ECO:0007669"/>
    <property type="project" value="TreeGrafter"/>
</dbReference>
<evidence type="ECO:0000256" key="1">
    <source>
        <dbReference type="ARBA" id="ARBA00022723"/>
    </source>
</evidence>
<dbReference type="SMART" id="SM00451">
    <property type="entry name" value="ZnF_U1"/>
    <property type="match status" value="1"/>
</dbReference>
<feature type="compositionally biased region" description="Basic residues" evidence="6">
    <location>
        <begin position="538"/>
        <end position="547"/>
    </location>
</feature>
<evidence type="ECO:0000256" key="2">
    <source>
        <dbReference type="ARBA" id="ARBA00022771"/>
    </source>
</evidence>
<feature type="compositionally biased region" description="Acidic residues" evidence="6">
    <location>
        <begin position="337"/>
        <end position="356"/>
    </location>
</feature>